<dbReference type="EMBL" id="JBBPBM010000065">
    <property type="protein sequence ID" value="KAK8514959.1"/>
    <property type="molecule type" value="Genomic_DNA"/>
</dbReference>
<keyword evidence="2" id="KW-1185">Reference proteome</keyword>
<evidence type="ECO:0000313" key="1">
    <source>
        <dbReference type="EMBL" id="KAK8514959.1"/>
    </source>
</evidence>
<sequence length="80" mass="9303">MATKFEIERFNGRNFSLWKLKIKGILRKDGCLAAINERPSDFTYNNKWNEMDENAIADLHLALANEELSSIKEKKTTKEI</sequence>
<reference evidence="1 2" key="1">
    <citation type="journal article" date="2024" name="G3 (Bethesda)">
        <title>Genome assembly of Hibiscus sabdariffa L. provides insights into metabolisms of medicinal natural products.</title>
        <authorList>
            <person name="Kim T."/>
        </authorList>
    </citation>
    <scope>NUCLEOTIDE SEQUENCE [LARGE SCALE GENOMIC DNA]</scope>
    <source>
        <strain evidence="1">TK-2024</strain>
        <tissue evidence="1">Old leaves</tissue>
    </source>
</reference>
<gene>
    <name evidence="1" type="ORF">V6N12_001124</name>
</gene>
<comment type="caution">
    <text evidence="1">The sequence shown here is derived from an EMBL/GenBank/DDBJ whole genome shotgun (WGS) entry which is preliminary data.</text>
</comment>
<accession>A0ABR2C6B9</accession>
<dbReference type="Proteomes" id="UP001472677">
    <property type="component" value="Unassembled WGS sequence"/>
</dbReference>
<evidence type="ECO:0000313" key="2">
    <source>
        <dbReference type="Proteomes" id="UP001472677"/>
    </source>
</evidence>
<organism evidence="1 2">
    <name type="scientific">Hibiscus sabdariffa</name>
    <name type="common">roselle</name>
    <dbReference type="NCBI Taxonomy" id="183260"/>
    <lineage>
        <taxon>Eukaryota</taxon>
        <taxon>Viridiplantae</taxon>
        <taxon>Streptophyta</taxon>
        <taxon>Embryophyta</taxon>
        <taxon>Tracheophyta</taxon>
        <taxon>Spermatophyta</taxon>
        <taxon>Magnoliopsida</taxon>
        <taxon>eudicotyledons</taxon>
        <taxon>Gunneridae</taxon>
        <taxon>Pentapetalae</taxon>
        <taxon>rosids</taxon>
        <taxon>malvids</taxon>
        <taxon>Malvales</taxon>
        <taxon>Malvaceae</taxon>
        <taxon>Malvoideae</taxon>
        <taxon>Hibiscus</taxon>
    </lineage>
</organism>
<proteinExistence type="predicted"/>
<name>A0ABR2C6B9_9ROSI</name>
<evidence type="ECO:0008006" key="3">
    <source>
        <dbReference type="Google" id="ProtNLM"/>
    </source>
</evidence>
<protein>
    <recommendedName>
        <fullName evidence="3">Retrotransposon Copia-like N-terminal domain-containing protein</fullName>
    </recommendedName>
</protein>